<evidence type="ECO:0000313" key="2">
    <source>
        <dbReference type="EMBL" id="OBZ83767.1"/>
    </source>
</evidence>
<protein>
    <recommendedName>
        <fullName evidence="1">F-box domain-containing protein</fullName>
    </recommendedName>
</protein>
<gene>
    <name evidence="2" type="ORF">A0J61_08183</name>
</gene>
<dbReference type="EMBL" id="LUGH01000607">
    <property type="protein sequence ID" value="OBZ83767.1"/>
    <property type="molecule type" value="Genomic_DNA"/>
</dbReference>
<keyword evidence="3" id="KW-1185">Reference proteome</keyword>
<dbReference type="SUPFAM" id="SSF81383">
    <property type="entry name" value="F-box domain"/>
    <property type="match status" value="1"/>
</dbReference>
<evidence type="ECO:0000259" key="1">
    <source>
        <dbReference type="PROSITE" id="PS50181"/>
    </source>
</evidence>
<sequence>MTASNLPFEIQQIILSHLNSTAQIQYSLVSKHWRAAAKHVLFDTIYLPSGQKVDECVDLLLVSSPLGEFVKKLVFLTCASLNEAKQYSSLIHLTPNLKVLATEKSSNRLFQTAIQEVRSGHWKHLHSIGDLSIENDYDSVTEMGTEPFKSSVLDYYALASVLQDRLSAFVFDITSIDNSSVEPYCFQLPLYITRQTRFNALKDLICFSQGTTTIESLDDTLALCQNATEVKLSVHHFRTSKERWRQIEPNASVKSLSVFVTKFTEASLGYIYRKFSAVKQLTMHALDHSISNTDETIDPLEVPVDMKHQLAYYVHSTTTSDIWFYGINNSIELFLAFVSMQWPGEMQINLESNLFQLQHDSSKPKHSELHIDLDIGGLNVKQATLRDYLNQLDVLSIGPIDVRYYPLLAQCTRIRVLRMYYGNPSGYQGPTLAISRLILFSEDYNANFLKEFSASTPNLRHVNLVLCTFGKIEIDTPCVSYDSLCVENLGWIMQSSVCLLLIRSGIQSYYKTIENRLCEIGIDEFKGQAVKMDRAKVELICNDIKRLEIHWRVKDSGRVRILHDFY</sequence>
<dbReference type="OrthoDB" id="2299019at2759"/>
<reference evidence="2 3" key="1">
    <citation type="submission" date="2016-03" db="EMBL/GenBank/DDBJ databases">
        <title>Choanephora cucurbitarum.</title>
        <authorList>
            <person name="Min B."/>
            <person name="Park H."/>
            <person name="Park J.-H."/>
            <person name="Shin H.-D."/>
            <person name="Choi I.-G."/>
        </authorList>
    </citation>
    <scope>NUCLEOTIDE SEQUENCE [LARGE SCALE GENOMIC DNA]</scope>
    <source>
        <strain evidence="2 3">KUS-F28377</strain>
    </source>
</reference>
<comment type="caution">
    <text evidence="2">The sequence shown here is derived from an EMBL/GenBank/DDBJ whole genome shotgun (WGS) entry which is preliminary data.</text>
</comment>
<dbReference type="AlphaFoldDB" id="A0A1C7N3Z9"/>
<accession>A0A1C7N3Z9</accession>
<dbReference type="Pfam" id="PF00646">
    <property type="entry name" value="F-box"/>
    <property type="match status" value="1"/>
</dbReference>
<dbReference type="Proteomes" id="UP000093000">
    <property type="component" value="Unassembled WGS sequence"/>
</dbReference>
<dbReference type="PROSITE" id="PS50181">
    <property type="entry name" value="FBOX"/>
    <property type="match status" value="1"/>
</dbReference>
<name>A0A1C7N3Z9_9FUNG</name>
<organism evidence="2 3">
    <name type="scientific">Choanephora cucurbitarum</name>
    <dbReference type="NCBI Taxonomy" id="101091"/>
    <lineage>
        <taxon>Eukaryota</taxon>
        <taxon>Fungi</taxon>
        <taxon>Fungi incertae sedis</taxon>
        <taxon>Mucoromycota</taxon>
        <taxon>Mucoromycotina</taxon>
        <taxon>Mucoromycetes</taxon>
        <taxon>Mucorales</taxon>
        <taxon>Mucorineae</taxon>
        <taxon>Choanephoraceae</taxon>
        <taxon>Choanephoroideae</taxon>
        <taxon>Choanephora</taxon>
    </lineage>
</organism>
<dbReference type="InParanoid" id="A0A1C7N3Z9"/>
<dbReference type="InterPro" id="IPR001810">
    <property type="entry name" value="F-box_dom"/>
</dbReference>
<proteinExistence type="predicted"/>
<dbReference type="InterPro" id="IPR036047">
    <property type="entry name" value="F-box-like_dom_sf"/>
</dbReference>
<feature type="domain" description="F-box" evidence="1">
    <location>
        <begin position="1"/>
        <end position="49"/>
    </location>
</feature>
<evidence type="ECO:0000313" key="3">
    <source>
        <dbReference type="Proteomes" id="UP000093000"/>
    </source>
</evidence>